<dbReference type="GO" id="GO:0003714">
    <property type="term" value="F:transcription corepressor activity"/>
    <property type="evidence" value="ECO:0007669"/>
    <property type="project" value="InterPro"/>
</dbReference>
<feature type="region of interest" description="Disordered" evidence="6">
    <location>
        <begin position="99"/>
        <end position="125"/>
    </location>
</feature>
<evidence type="ECO:0000313" key="9">
    <source>
        <dbReference type="Proteomes" id="UP001497472"/>
    </source>
</evidence>
<comment type="subcellular location">
    <subcellularLocation>
        <location evidence="1">Nucleus</location>
    </subcellularLocation>
</comment>
<evidence type="ECO:0000256" key="1">
    <source>
        <dbReference type="ARBA" id="ARBA00004123"/>
    </source>
</evidence>
<comment type="caution">
    <text evidence="8">The sequence shown here is derived from an EMBL/GenBank/DDBJ whole genome shotgun (WGS) entry which is preliminary data.</text>
</comment>
<keyword evidence="9" id="KW-1185">Reference proteome</keyword>
<keyword evidence="2" id="KW-0678">Repressor</keyword>
<keyword evidence="5" id="KW-0539">Nucleus</keyword>
<dbReference type="AlphaFoldDB" id="A0AAV1K2A6"/>
<dbReference type="PANTHER" id="PTHR35346:SF1">
    <property type="entry name" value="BEN DOMAIN-CONTAINING PROTEIN 6"/>
    <property type="match status" value="1"/>
</dbReference>
<sequence>MSGLWFLVEWVDERTVFSNYSVVNVSCLVGDDNEVHTGKIVLLRDRHSGMPRRGQLLRISETKRCLKEMKVMLERQDNQVKNVVSMCMSTMKDMKTRTMYSPQASLPQERGRVLDTTDSETDPEINPELNFTQSTIKFNAQQQTGPESFGNTQLIRTLQEKCVQRRRSLVSSTPLPPQHADNNILTFDQATQTDEYESPAEKIREMNIVVRHLYKKFLDLTAQVELKEAEAARRRREMYPEIEIVPIGEDINESIISNGAQEDNAIADGLKVRRASAQTTNAAGADGMPAEQNFDMVSIGSGNVVVPARLLEEIDWTSYTSATRQLLQAVFPRRVLATHSLTGKPSPAFADKPAKKCLDPNMVDDIVTLVSERCVVPKRVVRSCITTKCTDEAKLYRNRQMLKKIRQQQNQENVPPSPASSNECSNTAE</sequence>
<protein>
    <recommendedName>
        <fullName evidence="7">BEN domain-containing protein</fullName>
    </recommendedName>
</protein>
<dbReference type="InterPro" id="IPR018379">
    <property type="entry name" value="BEN_domain"/>
</dbReference>
<name>A0AAV1K2A6_9NEOP</name>
<dbReference type="Pfam" id="PF10523">
    <property type="entry name" value="BEN"/>
    <property type="match status" value="1"/>
</dbReference>
<feature type="compositionally biased region" description="Polar residues" evidence="6">
    <location>
        <begin position="407"/>
        <end position="429"/>
    </location>
</feature>
<evidence type="ECO:0000256" key="3">
    <source>
        <dbReference type="ARBA" id="ARBA00023015"/>
    </source>
</evidence>
<keyword evidence="3" id="KW-0805">Transcription regulation</keyword>
<dbReference type="InterPro" id="IPR037496">
    <property type="entry name" value="BEND6-like"/>
</dbReference>
<dbReference type="EMBL" id="CAVLEF010000280">
    <property type="protein sequence ID" value="CAK1555716.1"/>
    <property type="molecule type" value="Genomic_DNA"/>
</dbReference>
<dbReference type="Proteomes" id="UP001497472">
    <property type="component" value="Unassembled WGS sequence"/>
</dbReference>
<evidence type="ECO:0000256" key="5">
    <source>
        <dbReference type="ARBA" id="ARBA00023242"/>
    </source>
</evidence>
<reference evidence="8 9" key="1">
    <citation type="submission" date="2023-11" db="EMBL/GenBank/DDBJ databases">
        <authorList>
            <person name="Okamura Y."/>
        </authorList>
    </citation>
    <scope>NUCLEOTIDE SEQUENCE [LARGE SCALE GENOMIC DNA]</scope>
</reference>
<accession>A0AAV1K2A6</accession>
<feature type="region of interest" description="Disordered" evidence="6">
    <location>
        <begin position="406"/>
        <end position="429"/>
    </location>
</feature>
<dbReference type="Gene3D" id="1.10.10.2590">
    <property type="entry name" value="BEN domain"/>
    <property type="match status" value="1"/>
</dbReference>
<organism evidence="8 9">
    <name type="scientific">Leptosia nina</name>
    <dbReference type="NCBI Taxonomy" id="320188"/>
    <lineage>
        <taxon>Eukaryota</taxon>
        <taxon>Metazoa</taxon>
        <taxon>Ecdysozoa</taxon>
        <taxon>Arthropoda</taxon>
        <taxon>Hexapoda</taxon>
        <taxon>Insecta</taxon>
        <taxon>Pterygota</taxon>
        <taxon>Neoptera</taxon>
        <taxon>Endopterygota</taxon>
        <taxon>Lepidoptera</taxon>
        <taxon>Glossata</taxon>
        <taxon>Ditrysia</taxon>
        <taxon>Papilionoidea</taxon>
        <taxon>Pieridae</taxon>
        <taxon>Pierinae</taxon>
        <taxon>Leptosia</taxon>
    </lineage>
</organism>
<feature type="domain" description="BEN" evidence="7">
    <location>
        <begin position="300"/>
        <end position="396"/>
    </location>
</feature>
<dbReference type="GO" id="GO:0045666">
    <property type="term" value="P:positive regulation of neuron differentiation"/>
    <property type="evidence" value="ECO:0007669"/>
    <property type="project" value="InterPro"/>
</dbReference>
<proteinExistence type="predicted"/>
<evidence type="ECO:0000256" key="4">
    <source>
        <dbReference type="ARBA" id="ARBA00023163"/>
    </source>
</evidence>
<evidence type="ECO:0000313" key="8">
    <source>
        <dbReference type="EMBL" id="CAK1555716.1"/>
    </source>
</evidence>
<evidence type="ECO:0000259" key="7">
    <source>
        <dbReference type="PROSITE" id="PS51457"/>
    </source>
</evidence>
<keyword evidence="4" id="KW-0804">Transcription</keyword>
<evidence type="ECO:0000256" key="2">
    <source>
        <dbReference type="ARBA" id="ARBA00022491"/>
    </source>
</evidence>
<dbReference type="GO" id="GO:0045746">
    <property type="term" value="P:negative regulation of Notch signaling pathway"/>
    <property type="evidence" value="ECO:0007669"/>
    <property type="project" value="InterPro"/>
</dbReference>
<gene>
    <name evidence="8" type="ORF">LNINA_LOCUS14510</name>
</gene>
<dbReference type="GO" id="GO:0005634">
    <property type="term" value="C:nucleus"/>
    <property type="evidence" value="ECO:0007669"/>
    <property type="project" value="UniProtKB-SubCell"/>
</dbReference>
<dbReference type="SMART" id="SM01025">
    <property type="entry name" value="BEN"/>
    <property type="match status" value="1"/>
</dbReference>
<dbReference type="PROSITE" id="PS51457">
    <property type="entry name" value="BEN"/>
    <property type="match status" value="1"/>
</dbReference>
<evidence type="ECO:0000256" key="6">
    <source>
        <dbReference type="SAM" id="MobiDB-lite"/>
    </source>
</evidence>
<dbReference type="GO" id="GO:0003677">
    <property type="term" value="F:DNA binding"/>
    <property type="evidence" value="ECO:0007669"/>
    <property type="project" value="InterPro"/>
</dbReference>
<dbReference type="PANTHER" id="PTHR35346">
    <property type="entry name" value="BEN DOMAIN-CONTAINING PROTEIN 6"/>
    <property type="match status" value="1"/>
</dbReference>